<keyword evidence="1" id="KW-0472">Membrane</keyword>
<dbReference type="OrthoDB" id="1466667at2"/>
<comment type="caution">
    <text evidence="2">The sequence shown here is derived from an EMBL/GenBank/DDBJ whole genome shotgun (WGS) entry which is preliminary data.</text>
</comment>
<dbReference type="RefSeq" id="WP_147101940.1">
    <property type="nucleotide sequence ID" value="NZ_VOOS01000006.1"/>
</dbReference>
<keyword evidence="1" id="KW-0812">Transmembrane</keyword>
<protein>
    <recommendedName>
        <fullName evidence="4">Cell division protein FtsQ</fullName>
    </recommendedName>
</protein>
<dbReference type="Proteomes" id="UP000321721">
    <property type="component" value="Unassembled WGS sequence"/>
</dbReference>
<dbReference type="AlphaFoldDB" id="A0A5C6RNT4"/>
<dbReference type="EMBL" id="VOOS01000006">
    <property type="protein sequence ID" value="TXB63976.1"/>
    <property type="molecule type" value="Genomic_DNA"/>
</dbReference>
<feature type="transmembrane region" description="Helical" evidence="1">
    <location>
        <begin position="7"/>
        <end position="24"/>
    </location>
</feature>
<evidence type="ECO:0000313" key="3">
    <source>
        <dbReference type="Proteomes" id="UP000321721"/>
    </source>
</evidence>
<gene>
    <name evidence="2" type="ORF">FRY74_12040</name>
</gene>
<evidence type="ECO:0000313" key="2">
    <source>
        <dbReference type="EMBL" id="TXB63976.1"/>
    </source>
</evidence>
<keyword evidence="3" id="KW-1185">Reference proteome</keyword>
<reference evidence="2 3" key="1">
    <citation type="submission" date="2019-08" db="EMBL/GenBank/DDBJ databases">
        <title>Genome of Vicingus serpentipes NCIMB 15042.</title>
        <authorList>
            <person name="Bowman J.P."/>
        </authorList>
    </citation>
    <scope>NUCLEOTIDE SEQUENCE [LARGE SCALE GENOMIC DNA]</scope>
    <source>
        <strain evidence="2 3">NCIMB 15042</strain>
    </source>
</reference>
<keyword evidence="1" id="KW-1133">Transmembrane helix</keyword>
<evidence type="ECO:0000256" key="1">
    <source>
        <dbReference type="SAM" id="Phobius"/>
    </source>
</evidence>
<organism evidence="2 3">
    <name type="scientific">Vicingus serpentipes</name>
    <dbReference type="NCBI Taxonomy" id="1926625"/>
    <lineage>
        <taxon>Bacteria</taxon>
        <taxon>Pseudomonadati</taxon>
        <taxon>Bacteroidota</taxon>
        <taxon>Flavobacteriia</taxon>
        <taxon>Flavobacteriales</taxon>
        <taxon>Vicingaceae</taxon>
        <taxon>Vicingus</taxon>
    </lineage>
</organism>
<name>A0A5C6RNT4_9FLAO</name>
<accession>A0A5C6RNT4</accession>
<proteinExistence type="predicted"/>
<sequence>MNKILQIILWIITIVAIVVVLSFVNKSQKSRVFDAEQVRVNIDYETENRFVDEDGVKSYVFNVKDTTNKLLGDFDVLNIEQKISGNSAIKDAQVYKTIDGKIIVNVKQRRPIARVFTRNESYYIDEYGSLMPLSNNYTSRVVVISGILNEPFASRYKFNYQNLPDSLSSKTLLDDLFILTNYIDKSSFWKAQIEQVYVNKDLDLELIPKVGNHKIVLGGVDNLDNKFSRLMVFYKKALPKTGWNEYSEINLKFKNQIVCTKIYN</sequence>
<evidence type="ECO:0008006" key="4">
    <source>
        <dbReference type="Google" id="ProtNLM"/>
    </source>
</evidence>